<dbReference type="EMBL" id="CAVMJV010000083">
    <property type="protein sequence ID" value="CAK5090697.1"/>
    <property type="molecule type" value="Genomic_DNA"/>
</dbReference>
<organism evidence="1 2">
    <name type="scientific">Meloidogyne enterolobii</name>
    <name type="common">Root-knot nematode worm</name>
    <name type="synonym">Meloidogyne mayaguensis</name>
    <dbReference type="NCBI Taxonomy" id="390850"/>
    <lineage>
        <taxon>Eukaryota</taxon>
        <taxon>Metazoa</taxon>
        <taxon>Ecdysozoa</taxon>
        <taxon>Nematoda</taxon>
        <taxon>Chromadorea</taxon>
        <taxon>Rhabditida</taxon>
        <taxon>Tylenchina</taxon>
        <taxon>Tylenchomorpha</taxon>
        <taxon>Tylenchoidea</taxon>
        <taxon>Meloidogynidae</taxon>
        <taxon>Meloidogyninae</taxon>
        <taxon>Meloidogyne</taxon>
    </lineage>
</organism>
<accession>A0ACB1AJF7</accession>
<dbReference type="Proteomes" id="UP001497535">
    <property type="component" value="Unassembled WGS sequence"/>
</dbReference>
<evidence type="ECO:0000313" key="2">
    <source>
        <dbReference type="Proteomes" id="UP001497535"/>
    </source>
</evidence>
<evidence type="ECO:0000313" key="1">
    <source>
        <dbReference type="EMBL" id="CAK5090697.1"/>
    </source>
</evidence>
<comment type="caution">
    <text evidence="1">The sequence shown here is derived from an EMBL/GenBank/DDBJ whole genome shotgun (WGS) entry which is preliminary data.</text>
</comment>
<gene>
    <name evidence="1" type="ORF">MENTE1834_LOCUS38498</name>
</gene>
<reference evidence="1" key="1">
    <citation type="submission" date="2023-11" db="EMBL/GenBank/DDBJ databases">
        <authorList>
            <person name="Poullet M."/>
        </authorList>
    </citation>
    <scope>NUCLEOTIDE SEQUENCE</scope>
    <source>
        <strain evidence="1">E1834</strain>
    </source>
</reference>
<keyword evidence="2" id="KW-1185">Reference proteome</keyword>
<protein>
    <submittedName>
        <fullName evidence="1">Uncharacterized protein</fullName>
    </submittedName>
</protein>
<sequence length="246" mass="27547">MALNMNDKESLMLQIIPEIDFNLTTNGITLTSERISTPRFIPFEHGGRCRECKSTEVELDFIVTKEGVTIYCTRLSIPRFVPFDCIYDLPGHCFFKIKNKGRVLNIPYGSKNVCPIKNSNCLKRDAIDQLPLPTPPPPPLSTKQESPPLGPQQELITPPLASPQQELFTPPLASPQQEVFTPPLASPQEPLLTLSPIEELKENEDSTLLEFYDSMQAVTMGMISTENEVKNEVVNNPEDTKLQPPL</sequence>
<proteinExistence type="predicted"/>
<name>A0ACB1AJF7_MELEN</name>